<protein>
    <recommendedName>
        <fullName evidence="6">Pentatricopeptide repeat-containing protein, chloroplastic</fullName>
    </recommendedName>
</protein>
<dbReference type="EMBL" id="LSRX01002126">
    <property type="protein sequence ID" value="OLP76142.1"/>
    <property type="molecule type" value="Genomic_DNA"/>
</dbReference>
<gene>
    <name evidence="4" type="ORF">AK812_SmicGene43963</name>
</gene>
<evidence type="ECO:0000313" key="4">
    <source>
        <dbReference type="EMBL" id="OLP76142.1"/>
    </source>
</evidence>
<dbReference type="OrthoDB" id="436515at2759"/>
<feature type="compositionally biased region" description="Basic and acidic residues" evidence="3">
    <location>
        <begin position="257"/>
        <end position="266"/>
    </location>
</feature>
<dbReference type="AlphaFoldDB" id="A0A1Q9BZP3"/>
<evidence type="ECO:0000256" key="3">
    <source>
        <dbReference type="SAM" id="MobiDB-lite"/>
    </source>
</evidence>
<feature type="region of interest" description="Disordered" evidence="3">
    <location>
        <begin position="246"/>
        <end position="266"/>
    </location>
</feature>
<dbReference type="Gene3D" id="1.25.40.10">
    <property type="entry name" value="Tetratricopeptide repeat domain"/>
    <property type="match status" value="1"/>
</dbReference>
<dbReference type="Proteomes" id="UP000186817">
    <property type="component" value="Unassembled WGS sequence"/>
</dbReference>
<dbReference type="PROSITE" id="PS51375">
    <property type="entry name" value="PPR"/>
    <property type="match status" value="1"/>
</dbReference>
<reference evidence="4 5" key="1">
    <citation type="submission" date="2016-02" db="EMBL/GenBank/DDBJ databases">
        <title>Genome analysis of coral dinoflagellate symbionts highlights evolutionary adaptations to a symbiotic lifestyle.</title>
        <authorList>
            <person name="Aranda M."/>
            <person name="Li Y."/>
            <person name="Liew Y.J."/>
            <person name="Baumgarten S."/>
            <person name="Simakov O."/>
            <person name="Wilson M."/>
            <person name="Piel J."/>
            <person name="Ashoor H."/>
            <person name="Bougouffa S."/>
            <person name="Bajic V.B."/>
            <person name="Ryu T."/>
            <person name="Ravasi T."/>
            <person name="Bayer T."/>
            <person name="Micklem G."/>
            <person name="Kim H."/>
            <person name="Bhak J."/>
            <person name="Lajeunesse T.C."/>
            <person name="Voolstra C.R."/>
        </authorList>
    </citation>
    <scope>NUCLEOTIDE SEQUENCE [LARGE SCALE GENOMIC DNA]</scope>
    <source>
        <strain evidence="4 5">CCMP2467</strain>
    </source>
</reference>
<dbReference type="PANTHER" id="PTHR47447">
    <property type="entry name" value="OS03G0856100 PROTEIN"/>
    <property type="match status" value="1"/>
</dbReference>
<proteinExistence type="predicted"/>
<dbReference type="PANTHER" id="PTHR47447:SF17">
    <property type="entry name" value="OS12G0638900 PROTEIN"/>
    <property type="match status" value="1"/>
</dbReference>
<evidence type="ECO:0000256" key="1">
    <source>
        <dbReference type="ARBA" id="ARBA00022737"/>
    </source>
</evidence>
<sequence length="266" mass="28989">MGRGGGGETCGRTDLPGSVIAQDVVVMRAHQRRYLAIAQDRRARPEEVAEAVAAMQAEGMLRTPQDYTFALKSLGRKQLCRMCYGPPPNVYHFNAAISACESSGYWEGVGTLLQQMTYFGVPPDVVQGSFGWLAIAVADTKVPYSNALALREFQHCHQCLRTPETLAGYGAAIDACARAGRLEDALALLEVSLQLQERMQHTGLHPDVRSFASAFGALGRSGRETEDQACRAEALGALGWREESLRRRPAPISASQVEERQKPITP</sequence>
<accession>A0A1Q9BZP3</accession>
<dbReference type="Pfam" id="PF01535">
    <property type="entry name" value="PPR"/>
    <property type="match status" value="2"/>
</dbReference>
<evidence type="ECO:0008006" key="6">
    <source>
        <dbReference type="Google" id="ProtNLM"/>
    </source>
</evidence>
<keyword evidence="5" id="KW-1185">Reference proteome</keyword>
<keyword evidence="1" id="KW-0677">Repeat</keyword>
<evidence type="ECO:0000256" key="2">
    <source>
        <dbReference type="PROSITE-ProRule" id="PRU00708"/>
    </source>
</evidence>
<name>A0A1Q9BZP3_SYMMI</name>
<comment type="caution">
    <text evidence="4">The sequence shown here is derived from an EMBL/GenBank/DDBJ whole genome shotgun (WGS) entry which is preliminary data.</text>
</comment>
<feature type="repeat" description="PPR" evidence="2">
    <location>
        <begin position="89"/>
        <end position="123"/>
    </location>
</feature>
<dbReference type="InterPro" id="IPR011990">
    <property type="entry name" value="TPR-like_helical_dom_sf"/>
</dbReference>
<evidence type="ECO:0000313" key="5">
    <source>
        <dbReference type="Proteomes" id="UP000186817"/>
    </source>
</evidence>
<organism evidence="4 5">
    <name type="scientific">Symbiodinium microadriaticum</name>
    <name type="common">Dinoflagellate</name>
    <name type="synonym">Zooxanthella microadriatica</name>
    <dbReference type="NCBI Taxonomy" id="2951"/>
    <lineage>
        <taxon>Eukaryota</taxon>
        <taxon>Sar</taxon>
        <taxon>Alveolata</taxon>
        <taxon>Dinophyceae</taxon>
        <taxon>Suessiales</taxon>
        <taxon>Symbiodiniaceae</taxon>
        <taxon>Symbiodinium</taxon>
    </lineage>
</organism>
<dbReference type="InterPro" id="IPR002885">
    <property type="entry name" value="PPR_rpt"/>
</dbReference>